<dbReference type="InterPro" id="IPR001278">
    <property type="entry name" value="Arg-tRNA-ligase"/>
</dbReference>
<evidence type="ECO:0000256" key="12">
    <source>
        <dbReference type="RuleBase" id="RU363038"/>
    </source>
</evidence>
<evidence type="ECO:0000256" key="1">
    <source>
        <dbReference type="ARBA" id="ARBA00004496"/>
    </source>
</evidence>
<comment type="subunit">
    <text evidence="3 11">Monomer.</text>
</comment>
<feature type="domain" description="Arginyl tRNA synthetase N-terminal" evidence="14">
    <location>
        <begin position="6"/>
        <end position="87"/>
    </location>
</feature>
<dbReference type="RefSeq" id="WP_045076174.1">
    <property type="nucleotide sequence ID" value="NZ_CP011005.1"/>
</dbReference>
<dbReference type="HOGENOM" id="CLU_006406_5_1_11"/>
<dbReference type="OrthoDB" id="9803211at2"/>
<reference evidence="15 16" key="1">
    <citation type="journal article" date="2015" name="Genome Announc.">
        <title>Complete Genome Sequencing of Protease-Producing Novel Arthrobacter sp. Strain IHBB 11108 Using PacBio Single-Molecule Real-Time Sequencing Technology.</title>
        <authorList>
            <person name="Kiran S."/>
            <person name="Swarnkar M.K."/>
            <person name="Pal M."/>
            <person name="Thakur R."/>
            <person name="Tewari R."/>
            <person name="Singh A.K."/>
            <person name="Gulati A."/>
        </authorList>
    </citation>
    <scope>NUCLEOTIDE SEQUENCE [LARGE SCALE GENOMIC DNA]</scope>
    <source>
        <strain evidence="15 16">IHBB 11108</strain>
    </source>
</reference>
<comment type="similarity">
    <text evidence="2 11 12">Belongs to the class-I aminoacyl-tRNA synthetase family.</text>
</comment>
<dbReference type="Pfam" id="PF05746">
    <property type="entry name" value="DALR_1"/>
    <property type="match status" value="1"/>
</dbReference>
<dbReference type="InterPro" id="IPR005148">
    <property type="entry name" value="Arg-tRNA-synth_N"/>
</dbReference>
<dbReference type="InterPro" id="IPR014729">
    <property type="entry name" value="Rossmann-like_a/b/a_fold"/>
</dbReference>
<dbReference type="SUPFAM" id="SSF47323">
    <property type="entry name" value="Anticodon-binding domain of a subclass of class I aminoacyl-tRNA synthetases"/>
    <property type="match status" value="1"/>
</dbReference>
<organism evidence="15 16">
    <name type="scientific">Psychromicrobium lacuslunae</name>
    <dbReference type="NCBI Taxonomy" id="1618207"/>
    <lineage>
        <taxon>Bacteria</taxon>
        <taxon>Bacillati</taxon>
        <taxon>Actinomycetota</taxon>
        <taxon>Actinomycetes</taxon>
        <taxon>Micrococcales</taxon>
        <taxon>Micrococcaceae</taxon>
        <taxon>Psychromicrobium</taxon>
    </lineage>
</organism>
<feature type="domain" description="DALR anticodon binding" evidence="13">
    <location>
        <begin position="459"/>
        <end position="576"/>
    </location>
</feature>
<protein>
    <recommendedName>
        <fullName evidence="11">Arginine--tRNA ligase</fullName>
        <ecNumber evidence="11">6.1.1.19</ecNumber>
    </recommendedName>
    <alternativeName>
        <fullName evidence="11">Arginyl-tRNA synthetase</fullName>
        <shortName evidence="11">ArgRS</shortName>
    </alternativeName>
</protein>
<keyword evidence="7 11" id="KW-0067">ATP-binding</keyword>
<dbReference type="SUPFAM" id="SSF55190">
    <property type="entry name" value="Arginyl-tRNA synthetase (ArgRS), N-terminal 'additional' domain"/>
    <property type="match status" value="1"/>
</dbReference>
<evidence type="ECO:0000256" key="5">
    <source>
        <dbReference type="ARBA" id="ARBA00022598"/>
    </source>
</evidence>
<dbReference type="InterPro" id="IPR035684">
    <property type="entry name" value="ArgRS_core"/>
</dbReference>
<dbReference type="Pfam" id="PF00750">
    <property type="entry name" value="tRNA-synt_1d"/>
    <property type="match status" value="1"/>
</dbReference>
<dbReference type="InterPro" id="IPR008909">
    <property type="entry name" value="DALR_anticod-bd"/>
</dbReference>
<evidence type="ECO:0000256" key="11">
    <source>
        <dbReference type="HAMAP-Rule" id="MF_00123"/>
    </source>
</evidence>
<keyword evidence="4 11" id="KW-0963">Cytoplasm</keyword>
<dbReference type="PRINTS" id="PR01038">
    <property type="entry name" value="TRNASYNTHARG"/>
</dbReference>
<keyword evidence="16" id="KW-1185">Reference proteome</keyword>
<evidence type="ECO:0000256" key="8">
    <source>
        <dbReference type="ARBA" id="ARBA00022917"/>
    </source>
</evidence>
<dbReference type="GO" id="GO:0006420">
    <property type="term" value="P:arginyl-tRNA aminoacylation"/>
    <property type="evidence" value="ECO:0007669"/>
    <property type="project" value="UniProtKB-UniRule"/>
</dbReference>
<dbReference type="HAMAP" id="MF_00123">
    <property type="entry name" value="Arg_tRNA_synth"/>
    <property type="match status" value="1"/>
</dbReference>
<dbReference type="KEGG" id="ari:UM93_14085"/>
<dbReference type="SUPFAM" id="SSF52374">
    <property type="entry name" value="Nucleotidylyl transferase"/>
    <property type="match status" value="1"/>
</dbReference>
<dbReference type="GO" id="GO:0005737">
    <property type="term" value="C:cytoplasm"/>
    <property type="evidence" value="ECO:0007669"/>
    <property type="project" value="UniProtKB-SubCell"/>
</dbReference>
<dbReference type="FunFam" id="3.40.50.620:FF:000116">
    <property type="entry name" value="Arginine--tRNA ligase"/>
    <property type="match status" value="1"/>
</dbReference>
<evidence type="ECO:0000256" key="10">
    <source>
        <dbReference type="ARBA" id="ARBA00049339"/>
    </source>
</evidence>
<evidence type="ECO:0000256" key="6">
    <source>
        <dbReference type="ARBA" id="ARBA00022741"/>
    </source>
</evidence>
<dbReference type="CDD" id="cd07956">
    <property type="entry name" value="Anticodon_Ia_Arg"/>
    <property type="match status" value="1"/>
</dbReference>
<keyword evidence="5 11" id="KW-0436">Ligase</keyword>
<dbReference type="InterPro" id="IPR001412">
    <property type="entry name" value="aa-tRNA-synth_I_CS"/>
</dbReference>
<accession>A0A0D4C1Q5</accession>
<evidence type="ECO:0000256" key="3">
    <source>
        <dbReference type="ARBA" id="ARBA00011245"/>
    </source>
</evidence>
<dbReference type="InterPro" id="IPR009080">
    <property type="entry name" value="tRNAsynth_Ia_anticodon-bd"/>
</dbReference>
<evidence type="ECO:0000313" key="16">
    <source>
        <dbReference type="Proteomes" id="UP000061839"/>
    </source>
</evidence>
<dbReference type="PATRIC" id="fig|1618207.4.peg.2860"/>
<evidence type="ECO:0000256" key="4">
    <source>
        <dbReference type="ARBA" id="ARBA00022490"/>
    </source>
</evidence>
<sequence>MKASLAEISQTLRDSIEFLAGPLPTDFDVDLRRSEFSDFQSGVAFSLAKPLRQSPRQIADQLASTLTAKEEWLTAEASGPGFINLSVSKAWLEAAVQAEQHRDPSGNAYQQTAVVDYSSPNVAKEMHVGHLRTTIIGDAISKLLEAVGTTVIRQNHVGDWGTPFGMLIEHLIDVGEESAEAKLLETQPNRFYQAAREKFDSSAEFAERSRQRVVALQAGDEPTLLQWRMLTELSRHYFERIYQQLEVSLSAEHLAGESIYNDMLAGLTQELLDAGIAVISRGAVCVFLDGYLGREGEPLPLIVRKSDGGYGYAATDLAAVRYRTEVLKADHLIYVVGAAQELHLQMIEETARKAGWLTEQVQFSHVKVGSVLGSDGKILRTRSGDSQKLADLVEEALTRANRAVEQSRPELPAEVQHKIGQQVGIGAIKYADLSIGHASDYTFDLERMLAFTGNTAPYIQYSAARIQAMLRKAAEAGSSFQETGLDLTEPQERSLAIALLNYSHIVEQSAQTLQPHRLANCLFELAQAFSSFYDHCPVFTAASEHSRDARLKLCQLTLGVLSSGLGLLGIRTPEQM</sequence>
<dbReference type="GO" id="GO:0005524">
    <property type="term" value="F:ATP binding"/>
    <property type="evidence" value="ECO:0007669"/>
    <property type="project" value="UniProtKB-UniRule"/>
</dbReference>
<evidence type="ECO:0000256" key="2">
    <source>
        <dbReference type="ARBA" id="ARBA00005594"/>
    </source>
</evidence>
<evidence type="ECO:0000256" key="9">
    <source>
        <dbReference type="ARBA" id="ARBA00023146"/>
    </source>
</evidence>
<dbReference type="AlphaFoldDB" id="A0A0D4C1Q5"/>
<dbReference type="Pfam" id="PF03485">
    <property type="entry name" value="Arg_tRNA_synt_N"/>
    <property type="match status" value="1"/>
</dbReference>
<dbReference type="NCBIfam" id="TIGR00456">
    <property type="entry name" value="argS"/>
    <property type="match status" value="1"/>
</dbReference>
<dbReference type="Gene3D" id="3.30.1360.70">
    <property type="entry name" value="Arginyl tRNA synthetase N-terminal domain"/>
    <property type="match status" value="1"/>
</dbReference>
<dbReference type="PANTHER" id="PTHR11956">
    <property type="entry name" value="ARGINYL-TRNA SYNTHETASE"/>
    <property type="match status" value="1"/>
</dbReference>
<comment type="catalytic activity">
    <reaction evidence="10 11">
        <text>tRNA(Arg) + L-arginine + ATP = L-arginyl-tRNA(Arg) + AMP + diphosphate</text>
        <dbReference type="Rhea" id="RHEA:20301"/>
        <dbReference type="Rhea" id="RHEA-COMP:9658"/>
        <dbReference type="Rhea" id="RHEA-COMP:9673"/>
        <dbReference type="ChEBI" id="CHEBI:30616"/>
        <dbReference type="ChEBI" id="CHEBI:32682"/>
        <dbReference type="ChEBI" id="CHEBI:33019"/>
        <dbReference type="ChEBI" id="CHEBI:78442"/>
        <dbReference type="ChEBI" id="CHEBI:78513"/>
        <dbReference type="ChEBI" id="CHEBI:456215"/>
        <dbReference type="EC" id="6.1.1.19"/>
    </reaction>
</comment>
<dbReference type="Proteomes" id="UP000061839">
    <property type="component" value="Chromosome"/>
</dbReference>
<evidence type="ECO:0000259" key="13">
    <source>
        <dbReference type="SMART" id="SM00836"/>
    </source>
</evidence>
<evidence type="ECO:0000313" key="15">
    <source>
        <dbReference type="EMBL" id="AJT42340.1"/>
    </source>
</evidence>
<dbReference type="STRING" id="1618207.UM93_14085"/>
<gene>
    <name evidence="11" type="primary">argS</name>
    <name evidence="15" type="ORF">UM93_14085</name>
</gene>
<dbReference type="PANTHER" id="PTHR11956:SF5">
    <property type="entry name" value="ARGININE--TRNA LIGASE, CYTOPLASMIC"/>
    <property type="match status" value="1"/>
</dbReference>
<dbReference type="EMBL" id="CP011005">
    <property type="protein sequence ID" value="AJT42340.1"/>
    <property type="molecule type" value="Genomic_DNA"/>
</dbReference>
<dbReference type="EC" id="6.1.1.19" evidence="11"/>
<feature type="short sequence motif" description="'HIGH' region" evidence="11">
    <location>
        <begin position="120"/>
        <end position="130"/>
    </location>
</feature>
<dbReference type="GO" id="GO:0004814">
    <property type="term" value="F:arginine-tRNA ligase activity"/>
    <property type="evidence" value="ECO:0007669"/>
    <property type="project" value="UniProtKB-UniRule"/>
</dbReference>
<proteinExistence type="inferred from homology"/>
<keyword evidence="8 11" id="KW-0648">Protein biosynthesis</keyword>
<evidence type="ECO:0000256" key="7">
    <source>
        <dbReference type="ARBA" id="ARBA00022840"/>
    </source>
</evidence>
<keyword evidence="9 11" id="KW-0030">Aminoacyl-tRNA synthetase</keyword>
<comment type="subcellular location">
    <subcellularLocation>
        <location evidence="1 11">Cytoplasm</location>
    </subcellularLocation>
</comment>
<evidence type="ECO:0000259" key="14">
    <source>
        <dbReference type="SMART" id="SM01016"/>
    </source>
</evidence>
<dbReference type="SMART" id="SM00836">
    <property type="entry name" value="DALR_1"/>
    <property type="match status" value="1"/>
</dbReference>
<dbReference type="FunFam" id="1.10.730.10:FF:000006">
    <property type="entry name" value="Arginyl-tRNA synthetase 2, mitochondrial"/>
    <property type="match status" value="1"/>
</dbReference>
<dbReference type="PROSITE" id="PS00178">
    <property type="entry name" value="AA_TRNA_LIGASE_I"/>
    <property type="match status" value="1"/>
</dbReference>
<name>A0A0D4C1Q5_9MICC</name>
<dbReference type="Gene3D" id="3.40.50.620">
    <property type="entry name" value="HUPs"/>
    <property type="match status" value="1"/>
</dbReference>
<dbReference type="Gene3D" id="1.10.730.10">
    <property type="entry name" value="Isoleucyl-tRNA Synthetase, Domain 1"/>
    <property type="match status" value="1"/>
</dbReference>
<dbReference type="InterPro" id="IPR036695">
    <property type="entry name" value="Arg-tRNA-synth_N_sf"/>
</dbReference>
<dbReference type="SMART" id="SM01016">
    <property type="entry name" value="Arg_tRNA_synt_N"/>
    <property type="match status" value="1"/>
</dbReference>
<keyword evidence="6 11" id="KW-0547">Nucleotide-binding</keyword>